<dbReference type="InterPro" id="IPR045065">
    <property type="entry name" value="XPO1/5"/>
</dbReference>
<sequence>MVADFVIFAIFTQFFLFKIAKQDWSKNWPTFTTDIVESSKTNDNICVNNMNILSLLSEGVFDFRQQKPNSG</sequence>
<dbReference type="GO" id="GO:0000055">
    <property type="term" value="P:ribosomal large subunit export from nucleus"/>
    <property type="evidence" value="ECO:0007669"/>
    <property type="project" value="TreeGrafter"/>
</dbReference>
<keyword evidence="1" id="KW-0732">Signal</keyword>
<dbReference type="InterPro" id="IPR013598">
    <property type="entry name" value="Exportin-1/Importin-b-like"/>
</dbReference>
<dbReference type="PANTHER" id="PTHR11223">
    <property type="entry name" value="EXPORTIN 1/5"/>
    <property type="match status" value="1"/>
</dbReference>
<dbReference type="GO" id="GO:0005634">
    <property type="term" value="C:nucleus"/>
    <property type="evidence" value="ECO:0007669"/>
    <property type="project" value="TreeGrafter"/>
</dbReference>
<feature type="domain" description="Exportin-1/Importin-beta-like" evidence="2">
    <location>
        <begin position="15"/>
        <end position="67"/>
    </location>
</feature>
<evidence type="ECO:0000259" key="2">
    <source>
        <dbReference type="Pfam" id="PF08389"/>
    </source>
</evidence>
<evidence type="ECO:0000313" key="4">
    <source>
        <dbReference type="Proteomes" id="UP001176961"/>
    </source>
</evidence>
<dbReference type="GO" id="GO:0005737">
    <property type="term" value="C:cytoplasm"/>
    <property type="evidence" value="ECO:0007669"/>
    <property type="project" value="TreeGrafter"/>
</dbReference>
<dbReference type="EMBL" id="CATQJL010000316">
    <property type="protein sequence ID" value="CAJ0608232.1"/>
    <property type="molecule type" value="Genomic_DNA"/>
</dbReference>
<gene>
    <name evidence="3" type="ORF">CYNAS_LOCUS20215</name>
</gene>
<feature type="chain" id="PRO_5041327126" description="Exportin-1/Importin-beta-like domain-containing protein" evidence="1">
    <location>
        <begin position="23"/>
        <end position="71"/>
    </location>
</feature>
<reference evidence="3" key="1">
    <citation type="submission" date="2023-07" db="EMBL/GenBank/DDBJ databases">
        <authorList>
            <consortium name="CYATHOMIX"/>
        </authorList>
    </citation>
    <scope>NUCLEOTIDE SEQUENCE</scope>
    <source>
        <strain evidence="3">N/A</strain>
    </source>
</reference>
<evidence type="ECO:0000313" key="3">
    <source>
        <dbReference type="EMBL" id="CAJ0608232.1"/>
    </source>
</evidence>
<proteinExistence type="predicted"/>
<dbReference type="Pfam" id="PF08389">
    <property type="entry name" value="Xpo1"/>
    <property type="match status" value="1"/>
</dbReference>
<dbReference type="InterPro" id="IPR011989">
    <property type="entry name" value="ARM-like"/>
</dbReference>
<dbReference type="InterPro" id="IPR016024">
    <property type="entry name" value="ARM-type_fold"/>
</dbReference>
<dbReference type="SUPFAM" id="SSF48371">
    <property type="entry name" value="ARM repeat"/>
    <property type="match status" value="1"/>
</dbReference>
<dbReference type="GO" id="GO:0006611">
    <property type="term" value="P:protein export from nucleus"/>
    <property type="evidence" value="ECO:0007669"/>
    <property type="project" value="InterPro"/>
</dbReference>
<protein>
    <recommendedName>
        <fullName evidence="2">Exportin-1/Importin-beta-like domain-containing protein</fullName>
    </recommendedName>
</protein>
<evidence type="ECO:0000256" key="1">
    <source>
        <dbReference type="SAM" id="SignalP"/>
    </source>
</evidence>
<dbReference type="GO" id="GO:0005049">
    <property type="term" value="F:nuclear export signal receptor activity"/>
    <property type="evidence" value="ECO:0007669"/>
    <property type="project" value="InterPro"/>
</dbReference>
<dbReference type="Gene3D" id="1.25.10.10">
    <property type="entry name" value="Leucine-rich Repeat Variant"/>
    <property type="match status" value="1"/>
</dbReference>
<keyword evidence="4" id="KW-1185">Reference proteome</keyword>
<accession>A0AA36HDK6</accession>
<dbReference type="Proteomes" id="UP001176961">
    <property type="component" value="Unassembled WGS sequence"/>
</dbReference>
<dbReference type="PANTHER" id="PTHR11223:SF2">
    <property type="entry name" value="EXPORTIN-1"/>
    <property type="match status" value="1"/>
</dbReference>
<dbReference type="AlphaFoldDB" id="A0AA36HDK6"/>
<dbReference type="GO" id="GO:0000056">
    <property type="term" value="P:ribosomal small subunit export from nucleus"/>
    <property type="evidence" value="ECO:0007669"/>
    <property type="project" value="TreeGrafter"/>
</dbReference>
<comment type="caution">
    <text evidence="3">The sequence shown here is derived from an EMBL/GenBank/DDBJ whole genome shotgun (WGS) entry which is preliminary data.</text>
</comment>
<feature type="signal peptide" evidence="1">
    <location>
        <begin position="1"/>
        <end position="22"/>
    </location>
</feature>
<name>A0AA36HDK6_CYLNA</name>
<organism evidence="3 4">
    <name type="scientific">Cylicocyclus nassatus</name>
    <name type="common">Nematode worm</name>
    <dbReference type="NCBI Taxonomy" id="53992"/>
    <lineage>
        <taxon>Eukaryota</taxon>
        <taxon>Metazoa</taxon>
        <taxon>Ecdysozoa</taxon>
        <taxon>Nematoda</taxon>
        <taxon>Chromadorea</taxon>
        <taxon>Rhabditida</taxon>
        <taxon>Rhabditina</taxon>
        <taxon>Rhabditomorpha</taxon>
        <taxon>Strongyloidea</taxon>
        <taxon>Strongylidae</taxon>
        <taxon>Cylicocyclus</taxon>
    </lineage>
</organism>